<evidence type="ECO:0000313" key="2">
    <source>
        <dbReference type="EMBL" id="MBB3064968.1"/>
    </source>
</evidence>
<reference evidence="2 3" key="1">
    <citation type="submission" date="2020-08" db="EMBL/GenBank/DDBJ databases">
        <title>Genomic Encyclopedia of Type Strains, Phase III (KMG-III): the genomes of soil and plant-associated and newly described type strains.</title>
        <authorList>
            <person name="Whitman W."/>
        </authorList>
    </citation>
    <scope>NUCLEOTIDE SEQUENCE [LARGE SCALE GENOMIC DNA]</scope>
    <source>
        <strain evidence="2 3">CECT 8803</strain>
    </source>
</reference>
<comment type="caution">
    <text evidence="2">The sequence shown here is derived from an EMBL/GenBank/DDBJ whole genome shotgun (WGS) entry which is preliminary data.</text>
</comment>
<dbReference type="Proteomes" id="UP000581135">
    <property type="component" value="Unassembled WGS sequence"/>
</dbReference>
<sequence>MMNFLRFWSDLDMKNKYGLAAVAAIVLAVLVGYLVV</sequence>
<evidence type="ECO:0000313" key="3">
    <source>
        <dbReference type="Proteomes" id="UP000581135"/>
    </source>
</evidence>
<keyword evidence="1" id="KW-0812">Transmembrane</keyword>
<name>A0A839SRN7_9PROT</name>
<feature type="transmembrane region" description="Helical" evidence="1">
    <location>
        <begin position="17"/>
        <end position="35"/>
    </location>
</feature>
<organism evidence="2 3">
    <name type="scientific">Limibacillus halophilus</name>
    <dbReference type="NCBI Taxonomy" id="1579333"/>
    <lineage>
        <taxon>Bacteria</taxon>
        <taxon>Pseudomonadati</taxon>
        <taxon>Pseudomonadota</taxon>
        <taxon>Alphaproteobacteria</taxon>
        <taxon>Rhodospirillales</taxon>
        <taxon>Rhodovibrionaceae</taxon>
        <taxon>Limibacillus</taxon>
    </lineage>
</organism>
<dbReference type="EMBL" id="JACHXA010000003">
    <property type="protein sequence ID" value="MBB3064968.1"/>
    <property type="molecule type" value="Genomic_DNA"/>
</dbReference>
<keyword evidence="1" id="KW-0472">Membrane</keyword>
<proteinExistence type="predicted"/>
<protein>
    <submittedName>
        <fullName evidence="2">Uncharacterized protein</fullName>
    </submittedName>
</protein>
<keyword evidence="1" id="KW-1133">Transmembrane helix</keyword>
<keyword evidence="3" id="KW-1185">Reference proteome</keyword>
<dbReference type="AlphaFoldDB" id="A0A839SRN7"/>
<evidence type="ECO:0000256" key="1">
    <source>
        <dbReference type="SAM" id="Phobius"/>
    </source>
</evidence>
<accession>A0A839SRN7</accession>
<gene>
    <name evidence="2" type="ORF">FHR98_001247</name>
</gene>